<dbReference type="AlphaFoldDB" id="A0A7W8M558"/>
<sequence>MELRTLHYFLTVAAEQNITHAARKLNISQPPLSRQLSQLEEELGVTLFIRGKRRIQLTEEGKYLAQQAQHILDMAQHTAQQLAQMKSQEVKGVLLLGITETCSAGVLPGILPQFSRLYPHVSYNIWCGSSTDVSQRVEQGLLDIGIVREPISMENLEFSRISQEAWIAVAPKGHPLAAKGKAEVDIRFSEVIHSKPETPPATLDQICQYPLFIPSRQPLQNEVHNWLSTNGGSYQIIGMYNQISSIIPLVAGNMGIAIAPPSIKKYTDDRKLDYIDIASPSLVTDIYMICARRKLLSAGARAFWDFTAPSDKQSRPLNHPGYSPESYPDQ</sequence>
<protein>
    <submittedName>
        <fullName evidence="7">DNA-binding transcriptional LysR family regulator</fullName>
    </submittedName>
</protein>
<dbReference type="PANTHER" id="PTHR30419:SF8">
    <property type="entry name" value="NITROGEN ASSIMILATION TRANSCRIPTIONAL ACTIVATOR-RELATED"/>
    <property type="match status" value="1"/>
</dbReference>
<organism evidence="7 8">
    <name type="scientific">Catenibacillus scindens</name>
    <dbReference type="NCBI Taxonomy" id="673271"/>
    <lineage>
        <taxon>Bacteria</taxon>
        <taxon>Bacillati</taxon>
        <taxon>Bacillota</taxon>
        <taxon>Clostridia</taxon>
        <taxon>Lachnospirales</taxon>
        <taxon>Lachnospiraceae</taxon>
        <taxon>Catenibacillus</taxon>
    </lineage>
</organism>
<dbReference type="PROSITE" id="PS50931">
    <property type="entry name" value="HTH_LYSR"/>
    <property type="match status" value="1"/>
</dbReference>
<proteinExistence type="inferred from homology"/>
<keyword evidence="2" id="KW-0805">Transcription regulation</keyword>
<dbReference type="Pfam" id="PF03466">
    <property type="entry name" value="LysR_substrate"/>
    <property type="match status" value="2"/>
</dbReference>
<evidence type="ECO:0000259" key="6">
    <source>
        <dbReference type="PROSITE" id="PS50931"/>
    </source>
</evidence>
<dbReference type="Gene3D" id="1.10.10.10">
    <property type="entry name" value="Winged helix-like DNA-binding domain superfamily/Winged helix DNA-binding domain"/>
    <property type="match status" value="1"/>
</dbReference>
<keyword evidence="8" id="KW-1185">Reference proteome</keyword>
<name>A0A7W8M558_9FIRM</name>
<evidence type="ECO:0000256" key="2">
    <source>
        <dbReference type="ARBA" id="ARBA00023015"/>
    </source>
</evidence>
<evidence type="ECO:0000313" key="8">
    <source>
        <dbReference type="Proteomes" id="UP000543642"/>
    </source>
</evidence>
<dbReference type="GO" id="GO:0003677">
    <property type="term" value="F:DNA binding"/>
    <property type="evidence" value="ECO:0007669"/>
    <property type="project" value="UniProtKB-KW"/>
</dbReference>
<dbReference type="SUPFAM" id="SSF46785">
    <property type="entry name" value="Winged helix' DNA-binding domain"/>
    <property type="match status" value="1"/>
</dbReference>
<comment type="caution">
    <text evidence="7">The sequence shown here is derived from an EMBL/GenBank/DDBJ whole genome shotgun (WGS) entry which is preliminary data.</text>
</comment>
<evidence type="ECO:0000256" key="1">
    <source>
        <dbReference type="ARBA" id="ARBA00009437"/>
    </source>
</evidence>
<dbReference type="InterPro" id="IPR050950">
    <property type="entry name" value="HTH-type_LysR_regulators"/>
</dbReference>
<gene>
    <name evidence="7" type="ORF">HNP82_001101</name>
</gene>
<evidence type="ECO:0000256" key="4">
    <source>
        <dbReference type="ARBA" id="ARBA00023163"/>
    </source>
</evidence>
<feature type="region of interest" description="Disordered" evidence="5">
    <location>
        <begin position="311"/>
        <end position="330"/>
    </location>
</feature>
<dbReference type="InterPro" id="IPR000847">
    <property type="entry name" value="LysR_HTH_N"/>
</dbReference>
<evidence type="ECO:0000256" key="5">
    <source>
        <dbReference type="SAM" id="MobiDB-lite"/>
    </source>
</evidence>
<dbReference type="FunFam" id="1.10.10.10:FF:000001">
    <property type="entry name" value="LysR family transcriptional regulator"/>
    <property type="match status" value="1"/>
</dbReference>
<keyword evidence="3 7" id="KW-0238">DNA-binding</keyword>
<evidence type="ECO:0000313" key="7">
    <source>
        <dbReference type="EMBL" id="MBB5263996.1"/>
    </source>
</evidence>
<dbReference type="GO" id="GO:0003700">
    <property type="term" value="F:DNA-binding transcription factor activity"/>
    <property type="evidence" value="ECO:0007669"/>
    <property type="project" value="InterPro"/>
</dbReference>
<dbReference type="SUPFAM" id="SSF53850">
    <property type="entry name" value="Periplasmic binding protein-like II"/>
    <property type="match status" value="1"/>
</dbReference>
<dbReference type="RefSeq" id="WP_183772311.1">
    <property type="nucleotide sequence ID" value="NZ_JACHFW010000003.1"/>
</dbReference>
<dbReference type="EMBL" id="JACHFW010000003">
    <property type="protein sequence ID" value="MBB5263996.1"/>
    <property type="molecule type" value="Genomic_DNA"/>
</dbReference>
<dbReference type="Gene3D" id="3.40.190.290">
    <property type="match status" value="1"/>
</dbReference>
<dbReference type="InterPro" id="IPR036388">
    <property type="entry name" value="WH-like_DNA-bd_sf"/>
</dbReference>
<comment type="similarity">
    <text evidence="1">Belongs to the LysR transcriptional regulatory family.</text>
</comment>
<feature type="domain" description="HTH lysR-type" evidence="6">
    <location>
        <begin position="1"/>
        <end position="58"/>
    </location>
</feature>
<dbReference type="CDD" id="cd05466">
    <property type="entry name" value="PBP2_LTTR_substrate"/>
    <property type="match status" value="1"/>
</dbReference>
<accession>A0A7W8M558</accession>
<keyword evidence="4" id="KW-0804">Transcription</keyword>
<reference evidence="7 8" key="1">
    <citation type="submission" date="2020-08" db="EMBL/GenBank/DDBJ databases">
        <title>Genomic Encyclopedia of Type Strains, Phase IV (KMG-IV): sequencing the most valuable type-strain genomes for metagenomic binning, comparative biology and taxonomic classification.</title>
        <authorList>
            <person name="Goeker M."/>
        </authorList>
    </citation>
    <scope>NUCLEOTIDE SEQUENCE [LARGE SCALE GENOMIC DNA]</scope>
    <source>
        <strain evidence="7 8">DSM 106146</strain>
    </source>
</reference>
<dbReference type="Proteomes" id="UP000543642">
    <property type="component" value="Unassembled WGS sequence"/>
</dbReference>
<dbReference type="InterPro" id="IPR005119">
    <property type="entry name" value="LysR_subst-bd"/>
</dbReference>
<dbReference type="GO" id="GO:0005829">
    <property type="term" value="C:cytosol"/>
    <property type="evidence" value="ECO:0007669"/>
    <property type="project" value="TreeGrafter"/>
</dbReference>
<dbReference type="Pfam" id="PF00126">
    <property type="entry name" value="HTH_1"/>
    <property type="match status" value="1"/>
</dbReference>
<dbReference type="InterPro" id="IPR036390">
    <property type="entry name" value="WH_DNA-bd_sf"/>
</dbReference>
<dbReference type="PRINTS" id="PR00039">
    <property type="entry name" value="HTHLYSR"/>
</dbReference>
<evidence type="ECO:0000256" key="3">
    <source>
        <dbReference type="ARBA" id="ARBA00023125"/>
    </source>
</evidence>
<dbReference type="PANTHER" id="PTHR30419">
    <property type="entry name" value="HTH-TYPE TRANSCRIPTIONAL REGULATOR YBHD"/>
    <property type="match status" value="1"/>
</dbReference>